<dbReference type="InterPro" id="IPR051012">
    <property type="entry name" value="CellSynth/LPSAsmb/PSIAsmb"/>
</dbReference>
<dbReference type="Pfam" id="PF13181">
    <property type="entry name" value="TPR_8"/>
    <property type="match status" value="1"/>
</dbReference>
<dbReference type="InterPro" id="IPR011990">
    <property type="entry name" value="TPR-like_helical_dom_sf"/>
</dbReference>
<sequence>MGYVTIEKMKWVLVGLLCIRGGFGVLAQSTDSKGLQVRPAAAAQGASATTAEAETLRGLRKQIDTGHADEALQRIVSLRTAGPGAAGYRMAGLSRMEGLALFAQGKLREADTAFADALVEDKGDVESAQMRGLTLFRLGRPADAIPLLEGSKGKANGGDRKADPNYVLALCYIDTRKYDDARHAFAAQFGMEPDGAGAYLLAARMLLRREYLPVAQGFAEKALALQPGLPLAHALLGEIALAGNHLEEAIAQFEKEKISNPLEPSVYDRLGDAYGRAARYTDAQASLQEAVLLEPNSTGPYILLGKTMLKQGDALGATTYLERAVKMDPANYMTHSLLGQAYRTMGRTEDASRETSTAQKLQTASEPKLENLH</sequence>
<dbReference type="InterPro" id="IPR019734">
    <property type="entry name" value="TPR_rpt"/>
</dbReference>
<keyword evidence="1" id="KW-0677">Repeat</keyword>
<dbReference type="PANTHER" id="PTHR45586:SF14">
    <property type="entry name" value="TETRATRICOPEPTIDE TPR_2 REPEAT PROTEIN"/>
    <property type="match status" value="1"/>
</dbReference>
<geneLocation type="plasmid" evidence="5 6">
    <name>pACIX901</name>
</geneLocation>
<dbReference type="PROSITE" id="PS50005">
    <property type="entry name" value="TPR"/>
    <property type="match status" value="2"/>
</dbReference>
<evidence type="ECO:0000313" key="6">
    <source>
        <dbReference type="Proteomes" id="UP000000343"/>
    </source>
</evidence>
<dbReference type="PANTHER" id="PTHR45586">
    <property type="entry name" value="TPR REPEAT-CONTAINING PROTEIN PA4667"/>
    <property type="match status" value="1"/>
</dbReference>
<feature type="compositionally biased region" description="Polar residues" evidence="4">
    <location>
        <begin position="354"/>
        <end position="365"/>
    </location>
</feature>
<name>E8X6B4_GRATM</name>
<organism evidence="6">
    <name type="scientific">Granulicella tundricola (strain ATCC BAA-1859 / DSM 23138 / MP5ACTX9)</name>
    <dbReference type="NCBI Taxonomy" id="1198114"/>
    <lineage>
        <taxon>Bacteria</taxon>
        <taxon>Pseudomonadati</taxon>
        <taxon>Acidobacteriota</taxon>
        <taxon>Terriglobia</taxon>
        <taxon>Terriglobales</taxon>
        <taxon>Acidobacteriaceae</taxon>
        <taxon>Granulicella</taxon>
    </lineage>
</organism>
<feature type="repeat" description="TPR" evidence="3">
    <location>
        <begin position="298"/>
        <end position="331"/>
    </location>
</feature>
<keyword evidence="6" id="KW-1185">Reference proteome</keyword>
<evidence type="ECO:0000256" key="4">
    <source>
        <dbReference type="SAM" id="MobiDB-lite"/>
    </source>
</evidence>
<dbReference type="KEGG" id="acm:AciX9_4220"/>
<accession>E8X6B4</accession>
<keyword evidence="5" id="KW-0614">Plasmid</keyword>
<evidence type="ECO:0000256" key="1">
    <source>
        <dbReference type="ARBA" id="ARBA00022737"/>
    </source>
</evidence>
<proteinExistence type="predicted"/>
<dbReference type="EMBL" id="CP002481">
    <property type="protein sequence ID" value="ADW70998.1"/>
    <property type="molecule type" value="Genomic_DNA"/>
</dbReference>
<dbReference type="AlphaFoldDB" id="E8X6B4"/>
<evidence type="ECO:0000256" key="3">
    <source>
        <dbReference type="PROSITE-ProRule" id="PRU00339"/>
    </source>
</evidence>
<feature type="region of interest" description="Disordered" evidence="4">
    <location>
        <begin position="345"/>
        <end position="373"/>
    </location>
</feature>
<keyword evidence="2 3" id="KW-0802">TPR repeat</keyword>
<dbReference type="Proteomes" id="UP000000343">
    <property type="component" value="Plasmid pACIX901"/>
</dbReference>
<feature type="repeat" description="TPR" evidence="3">
    <location>
        <begin position="264"/>
        <end position="297"/>
    </location>
</feature>
<protein>
    <submittedName>
        <fullName evidence="5">Tetratricopeptide TPR_1 repeat-containing protein</fullName>
    </submittedName>
</protein>
<dbReference type="Gene3D" id="1.25.40.10">
    <property type="entry name" value="Tetratricopeptide repeat domain"/>
    <property type="match status" value="2"/>
</dbReference>
<dbReference type="Pfam" id="PF13432">
    <property type="entry name" value="TPR_16"/>
    <property type="match status" value="3"/>
</dbReference>
<gene>
    <name evidence="5" type="ordered locus">AciX9_4220</name>
</gene>
<dbReference type="SMART" id="SM00028">
    <property type="entry name" value="TPR"/>
    <property type="match status" value="5"/>
</dbReference>
<evidence type="ECO:0000313" key="5">
    <source>
        <dbReference type="EMBL" id="ADW70998.1"/>
    </source>
</evidence>
<dbReference type="HOGENOM" id="CLU_857328_0_0_0"/>
<evidence type="ECO:0000256" key="2">
    <source>
        <dbReference type="ARBA" id="ARBA00022803"/>
    </source>
</evidence>
<reference evidence="6" key="1">
    <citation type="submission" date="2011-01" db="EMBL/GenBank/DDBJ databases">
        <title>Complete sequence of plasmid1 of Acidobacterium sp. MP5ACTX9.</title>
        <authorList>
            <consortium name="US DOE Joint Genome Institute"/>
            <person name="Lucas S."/>
            <person name="Copeland A."/>
            <person name="Lapidus A."/>
            <person name="Cheng J.-F."/>
            <person name="Goodwin L."/>
            <person name="Pitluck S."/>
            <person name="Teshima H."/>
            <person name="Detter J.C."/>
            <person name="Han C."/>
            <person name="Tapia R."/>
            <person name="Land M."/>
            <person name="Hauser L."/>
            <person name="Kyrpides N."/>
            <person name="Ivanova N."/>
            <person name="Ovchinnikova G."/>
            <person name="Pagani I."/>
            <person name="Rawat S.R."/>
            <person name="Mannisto M."/>
            <person name="Haggblom M.M."/>
            <person name="Woyke T."/>
        </authorList>
    </citation>
    <scope>NUCLEOTIDE SEQUENCE [LARGE SCALE GENOMIC DNA]</scope>
    <source>
        <strain evidence="6">MP5ACTX9</strain>
        <plasmid evidence="6">Plasmid pACIX901</plasmid>
    </source>
</reference>
<dbReference type="SUPFAM" id="SSF48452">
    <property type="entry name" value="TPR-like"/>
    <property type="match status" value="1"/>
</dbReference>